<dbReference type="SUPFAM" id="SSF55961">
    <property type="entry name" value="Bet v1-like"/>
    <property type="match status" value="1"/>
</dbReference>
<proteinExistence type="predicted"/>
<organism evidence="1 2">
    <name type="scientific">Actinacidiphila glaucinigra</name>
    <dbReference type="NCBI Taxonomy" id="235986"/>
    <lineage>
        <taxon>Bacteria</taxon>
        <taxon>Bacillati</taxon>
        <taxon>Actinomycetota</taxon>
        <taxon>Actinomycetes</taxon>
        <taxon>Kitasatosporales</taxon>
        <taxon>Streptomycetaceae</taxon>
        <taxon>Actinacidiphila</taxon>
    </lineage>
</organism>
<dbReference type="AlphaFoldDB" id="A0A238ZLL5"/>
<dbReference type="InterPro" id="IPR023393">
    <property type="entry name" value="START-like_dom_sf"/>
</dbReference>
<evidence type="ECO:0000313" key="2">
    <source>
        <dbReference type="Proteomes" id="UP000198280"/>
    </source>
</evidence>
<dbReference type="RefSeq" id="WP_089221813.1">
    <property type="nucleotide sequence ID" value="NZ_FZOF01000001.1"/>
</dbReference>
<protein>
    <submittedName>
        <fullName evidence="1">Carbon monoxide dehydrogenase subunit G</fullName>
    </submittedName>
</protein>
<accession>A0A238ZLL5</accession>
<name>A0A238ZLL5_9ACTN</name>
<evidence type="ECO:0000313" key="1">
    <source>
        <dbReference type="EMBL" id="SNR84346.1"/>
    </source>
</evidence>
<dbReference type="InterPro" id="IPR019587">
    <property type="entry name" value="Polyketide_cyclase/dehydratase"/>
</dbReference>
<reference evidence="1 2" key="1">
    <citation type="submission" date="2017-06" db="EMBL/GenBank/DDBJ databases">
        <authorList>
            <person name="Kim H.J."/>
            <person name="Triplett B.A."/>
        </authorList>
    </citation>
    <scope>NUCLEOTIDE SEQUENCE [LARGE SCALE GENOMIC DNA]</scope>
    <source>
        <strain evidence="1 2">CGMCC 4.1858</strain>
    </source>
</reference>
<dbReference type="OrthoDB" id="3529782at2"/>
<dbReference type="EMBL" id="FZOF01000001">
    <property type="protein sequence ID" value="SNR84346.1"/>
    <property type="molecule type" value="Genomic_DNA"/>
</dbReference>
<sequence length="152" mass="16706">MPSTELEHTFRVAAPPEEVYAHLAEPTHYIGLSPLLVDVRDVHLSGGSVHYTAVERFRFLGLLRHDNVIGVTLVAVPDRLPHSAEISGEVRSPARVRMGYRFAIERDGAGSIVTDTLRLRTPPGLLRFAASQAGAVQRARARVLKARLDRPA</sequence>
<gene>
    <name evidence="1" type="ORF">SAMN05216252_101388</name>
</gene>
<dbReference type="CDD" id="cd07812">
    <property type="entry name" value="SRPBCC"/>
    <property type="match status" value="1"/>
</dbReference>
<dbReference type="Proteomes" id="UP000198280">
    <property type="component" value="Unassembled WGS sequence"/>
</dbReference>
<dbReference type="Gene3D" id="3.30.530.20">
    <property type="match status" value="1"/>
</dbReference>
<keyword evidence="2" id="KW-1185">Reference proteome</keyword>
<dbReference type="Pfam" id="PF10604">
    <property type="entry name" value="Polyketide_cyc2"/>
    <property type="match status" value="1"/>
</dbReference>